<dbReference type="SUPFAM" id="SSF52540">
    <property type="entry name" value="P-loop containing nucleoside triphosphate hydrolases"/>
    <property type="match status" value="1"/>
</dbReference>
<dbReference type="AlphaFoldDB" id="A0A4V0YFQ5"/>
<protein>
    <submittedName>
        <fullName evidence="10">ABC transporter ATP-binding protein</fullName>
    </submittedName>
</protein>
<dbReference type="GO" id="GO:0005886">
    <property type="term" value="C:plasma membrane"/>
    <property type="evidence" value="ECO:0007669"/>
    <property type="project" value="UniProtKB-SubCell"/>
</dbReference>
<evidence type="ECO:0000259" key="9">
    <source>
        <dbReference type="PROSITE" id="PS50893"/>
    </source>
</evidence>
<dbReference type="InterPro" id="IPR050388">
    <property type="entry name" value="ABC_Ni/Peptide_Import"/>
</dbReference>
<keyword evidence="6 10" id="KW-0067">ATP-binding</keyword>
<dbReference type="InterPro" id="IPR003439">
    <property type="entry name" value="ABC_transporter-like_ATP-bd"/>
</dbReference>
<comment type="similarity">
    <text evidence="2">Belongs to the ABC transporter superfamily.</text>
</comment>
<dbReference type="Gene3D" id="3.40.50.300">
    <property type="entry name" value="P-loop containing nucleotide triphosphate hydrolases"/>
    <property type="match status" value="1"/>
</dbReference>
<sequence>MQSAAEGAAAPSAPSGLPPQFGGGAAAAPPGAPLQAAASAVAAPQTAASAYASASVSPPNGEADAPHPASGETPAVEAIRLAAYYGDTEALKPVSFTAAAGSITALIGPSGSGKTTLARALYGLLPERRTSGTARLNGKPVYGAAPGEAPVRWHDAAFIFQDPQASFHPLMTIGRQFAEVQPPKLTAAANRAAAAKALSEVQLAEHVLDRYPHELSGGMLSRAMIALALLNHPRVLIADEPTAALDPIVKREVLELLAAKTREHQMALILITHDIKAAYYMADRVLELKDGALVRDTVGTAAASASAARQLTGEEDAV</sequence>
<dbReference type="InterPro" id="IPR003593">
    <property type="entry name" value="AAA+_ATPase"/>
</dbReference>
<evidence type="ECO:0000256" key="1">
    <source>
        <dbReference type="ARBA" id="ARBA00004202"/>
    </source>
</evidence>
<evidence type="ECO:0000256" key="2">
    <source>
        <dbReference type="ARBA" id="ARBA00005417"/>
    </source>
</evidence>
<accession>A0A4V0YFQ5</accession>
<evidence type="ECO:0000256" key="3">
    <source>
        <dbReference type="ARBA" id="ARBA00022448"/>
    </source>
</evidence>
<keyword evidence="7" id="KW-0472">Membrane</keyword>
<dbReference type="InterPro" id="IPR017871">
    <property type="entry name" value="ABC_transporter-like_CS"/>
</dbReference>
<keyword evidence="11" id="KW-1185">Reference proteome</keyword>
<keyword evidence="3" id="KW-0813">Transport</keyword>
<name>A0A4V0YFQ5_9BACL</name>
<dbReference type="CDD" id="cd03257">
    <property type="entry name" value="ABC_NikE_OppD_transporters"/>
    <property type="match status" value="1"/>
</dbReference>
<evidence type="ECO:0000256" key="6">
    <source>
        <dbReference type="ARBA" id="ARBA00022840"/>
    </source>
</evidence>
<gene>
    <name evidence="10" type="ORF">ET464_14665</name>
</gene>
<dbReference type="KEGG" id="pprt:ET464_14665"/>
<dbReference type="PROSITE" id="PS00211">
    <property type="entry name" value="ABC_TRANSPORTER_1"/>
    <property type="match status" value="1"/>
</dbReference>
<dbReference type="PANTHER" id="PTHR43297">
    <property type="entry name" value="OLIGOPEPTIDE TRANSPORT ATP-BINDING PROTEIN APPD"/>
    <property type="match status" value="1"/>
</dbReference>
<evidence type="ECO:0000313" key="10">
    <source>
        <dbReference type="EMBL" id="QAY68531.1"/>
    </source>
</evidence>
<dbReference type="Pfam" id="PF00005">
    <property type="entry name" value="ABC_tran"/>
    <property type="match status" value="1"/>
</dbReference>
<keyword evidence="5" id="KW-0547">Nucleotide-binding</keyword>
<evidence type="ECO:0000256" key="5">
    <source>
        <dbReference type="ARBA" id="ARBA00022741"/>
    </source>
</evidence>
<dbReference type="SMART" id="SM00382">
    <property type="entry name" value="AAA"/>
    <property type="match status" value="1"/>
</dbReference>
<evidence type="ECO:0000256" key="4">
    <source>
        <dbReference type="ARBA" id="ARBA00022475"/>
    </source>
</evidence>
<evidence type="ECO:0000256" key="7">
    <source>
        <dbReference type="ARBA" id="ARBA00023136"/>
    </source>
</evidence>
<dbReference type="PANTHER" id="PTHR43297:SF2">
    <property type="entry name" value="DIPEPTIDE TRANSPORT ATP-BINDING PROTEIN DPPD"/>
    <property type="match status" value="1"/>
</dbReference>
<comment type="subcellular location">
    <subcellularLocation>
        <location evidence="1">Cell membrane</location>
        <topology evidence="1">Peripheral membrane protein</topology>
    </subcellularLocation>
</comment>
<feature type="domain" description="ABC transporter" evidence="9">
    <location>
        <begin position="76"/>
        <end position="315"/>
    </location>
</feature>
<reference evidence="10 11" key="1">
    <citation type="submission" date="2019-01" db="EMBL/GenBank/DDBJ databases">
        <title>Genome sequencing of strain FW100M-2.</title>
        <authorList>
            <person name="Heo J."/>
            <person name="Kim S.-J."/>
            <person name="Kim J.-S."/>
            <person name="Hong S.-B."/>
            <person name="Kwon S.-W."/>
        </authorList>
    </citation>
    <scope>NUCLEOTIDE SEQUENCE [LARGE SCALE GENOMIC DNA]</scope>
    <source>
        <strain evidence="10 11">FW100M-2</strain>
    </source>
</reference>
<feature type="region of interest" description="Disordered" evidence="8">
    <location>
        <begin position="53"/>
        <end position="72"/>
    </location>
</feature>
<dbReference type="InterPro" id="IPR027417">
    <property type="entry name" value="P-loop_NTPase"/>
</dbReference>
<dbReference type="GO" id="GO:0005524">
    <property type="term" value="F:ATP binding"/>
    <property type="evidence" value="ECO:0007669"/>
    <property type="project" value="UniProtKB-KW"/>
</dbReference>
<organism evidence="10 11">
    <name type="scientific">Paenibacillus protaetiae</name>
    <dbReference type="NCBI Taxonomy" id="2509456"/>
    <lineage>
        <taxon>Bacteria</taxon>
        <taxon>Bacillati</taxon>
        <taxon>Bacillota</taxon>
        <taxon>Bacilli</taxon>
        <taxon>Bacillales</taxon>
        <taxon>Paenibacillaceae</taxon>
        <taxon>Paenibacillus</taxon>
    </lineage>
</organism>
<dbReference type="PROSITE" id="PS50893">
    <property type="entry name" value="ABC_TRANSPORTER_2"/>
    <property type="match status" value="1"/>
</dbReference>
<evidence type="ECO:0000256" key="8">
    <source>
        <dbReference type="SAM" id="MobiDB-lite"/>
    </source>
</evidence>
<evidence type="ECO:0000313" key="11">
    <source>
        <dbReference type="Proteomes" id="UP000293568"/>
    </source>
</evidence>
<keyword evidence="4" id="KW-1003">Cell membrane</keyword>
<proteinExistence type="inferred from homology"/>
<dbReference type="EMBL" id="CP035492">
    <property type="protein sequence ID" value="QAY68531.1"/>
    <property type="molecule type" value="Genomic_DNA"/>
</dbReference>
<dbReference type="Proteomes" id="UP000293568">
    <property type="component" value="Chromosome"/>
</dbReference>
<feature type="region of interest" description="Disordered" evidence="8">
    <location>
        <begin position="1"/>
        <end position="38"/>
    </location>
</feature>
<dbReference type="GO" id="GO:0016887">
    <property type="term" value="F:ATP hydrolysis activity"/>
    <property type="evidence" value="ECO:0007669"/>
    <property type="project" value="InterPro"/>
</dbReference>
<dbReference type="OrthoDB" id="9783218at2"/>